<dbReference type="NCBIfam" id="TIGR00436">
    <property type="entry name" value="era"/>
    <property type="match status" value="1"/>
</dbReference>
<keyword evidence="7 8" id="KW-0472">Membrane</keyword>
<name>A0A1C0A502_9FIRM</name>
<evidence type="ECO:0000313" key="14">
    <source>
        <dbReference type="Proteomes" id="UP000093514"/>
    </source>
</evidence>
<evidence type="ECO:0000256" key="2">
    <source>
        <dbReference type="ARBA" id="ARBA00020484"/>
    </source>
</evidence>
<evidence type="ECO:0000256" key="7">
    <source>
        <dbReference type="ARBA" id="ARBA00023136"/>
    </source>
</evidence>
<dbReference type="SUPFAM" id="SSF54814">
    <property type="entry name" value="Prokaryotic type KH domain (KH-domain type II)"/>
    <property type="match status" value="1"/>
</dbReference>
<keyword evidence="8" id="KW-1003">Cell membrane</keyword>
<dbReference type="FunFam" id="3.30.300.20:FF:000003">
    <property type="entry name" value="GTPase Era"/>
    <property type="match status" value="1"/>
</dbReference>
<evidence type="ECO:0000256" key="1">
    <source>
        <dbReference type="ARBA" id="ARBA00007921"/>
    </source>
</evidence>
<evidence type="ECO:0000259" key="12">
    <source>
        <dbReference type="PROSITE" id="PS51713"/>
    </source>
</evidence>
<reference evidence="13 14" key="2">
    <citation type="submission" date="2016-08" db="EMBL/GenBank/DDBJ databases">
        <title>Orenia metallireducens sp. nov. strain Z6, a Novel Metal-reducing Firmicute from the Deep Subsurface.</title>
        <authorList>
            <person name="Maxim B.I."/>
            <person name="Kenneth K."/>
            <person name="Flynn T.M."/>
            <person name="Oloughlin E.J."/>
            <person name="Locke R.A."/>
            <person name="Weber J.R."/>
            <person name="Egan S.M."/>
            <person name="Mackie R.I."/>
            <person name="Cann I.K."/>
        </authorList>
    </citation>
    <scope>NUCLEOTIDE SEQUENCE [LARGE SCALE GENOMIC DNA]</scope>
    <source>
        <strain evidence="13 14">Z6</strain>
    </source>
</reference>
<evidence type="ECO:0000259" key="11">
    <source>
        <dbReference type="PROSITE" id="PS50823"/>
    </source>
</evidence>
<dbReference type="InterPro" id="IPR006073">
    <property type="entry name" value="GTP-bd"/>
</dbReference>
<dbReference type="GO" id="GO:0000028">
    <property type="term" value="P:ribosomal small subunit assembly"/>
    <property type="evidence" value="ECO:0007669"/>
    <property type="project" value="TreeGrafter"/>
</dbReference>
<keyword evidence="5 8" id="KW-0694">RNA-binding</keyword>
<dbReference type="InterPro" id="IPR005662">
    <property type="entry name" value="GTPase_Era-like"/>
</dbReference>
<keyword evidence="6 8" id="KW-0342">GTP-binding</keyword>
<evidence type="ECO:0000256" key="5">
    <source>
        <dbReference type="ARBA" id="ARBA00022884"/>
    </source>
</evidence>
<dbReference type="OrthoDB" id="9805918at2"/>
<keyword evidence="14" id="KW-1185">Reference proteome</keyword>
<organism evidence="13 14">
    <name type="scientific">Orenia metallireducens</name>
    <dbReference type="NCBI Taxonomy" id="1413210"/>
    <lineage>
        <taxon>Bacteria</taxon>
        <taxon>Bacillati</taxon>
        <taxon>Bacillota</taxon>
        <taxon>Clostridia</taxon>
        <taxon>Halanaerobiales</taxon>
        <taxon>Halobacteroidaceae</taxon>
        <taxon>Orenia</taxon>
    </lineage>
</organism>
<evidence type="ECO:0000256" key="9">
    <source>
        <dbReference type="PROSITE-ProRule" id="PRU01050"/>
    </source>
</evidence>
<dbReference type="EMBL" id="LWDV01000010">
    <property type="protein sequence ID" value="OCL25211.1"/>
    <property type="molecule type" value="Genomic_DNA"/>
</dbReference>
<dbReference type="Pfam" id="PF07650">
    <property type="entry name" value="KH_2"/>
    <property type="match status" value="1"/>
</dbReference>
<evidence type="ECO:0000313" key="13">
    <source>
        <dbReference type="EMBL" id="OCL25211.1"/>
    </source>
</evidence>
<dbReference type="InterPro" id="IPR005225">
    <property type="entry name" value="Small_GTP-bd"/>
</dbReference>
<dbReference type="Proteomes" id="UP000093514">
    <property type="component" value="Unassembled WGS sequence"/>
</dbReference>
<sequence>MEKLTADKGFKSGFITVVGQPNVGKSTLVNKLIGEKINITSRKAQTTRNRVQCILTLDDAQMIFIDTPGIHSPKDKMGKYLNEIAYESLKEIDLVIFMVDANYKPNNQDKKIATQLAHASSVPTLLVLNKVDTVSKDDLATRINDYQKLGEFTDIITISAEKEINLDDLTDTIVNYLPEGPKYYPDDMITDQIEQFIVSELIREKVLKFTHQEVPHSVAIEVTKFEERSDKDLIEIGANIYVERKSQKGILIGKGGSMLKKIGKSARVDIENLLSTQVFLDLWVKIKDDWRDKEDALKMLGYKG</sequence>
<feature type="binding site" evidence="8">
    <location>
        <begin position="19"/>
        <end position="26"/>
    </location>
    <ligand>
        <name>GTP</name>
        <dbReference type="ChEBI" id="CHEBI:37565"/>
    </ligand>
</feature>
<dbReference type="RefSeq" id="WP_068719091.1">
    <property type="nucleotide sequence ID" value="NZ_LWDV01000010.1"/>
</dbReference>
<dbReference type="SUPFAM" id="SSF52540">
    <property type="entry name" value="P-loop containing nucleoside triphosphate hydrolases"/>
    <property type="match status" value="1"/>
</dbReference>
<dbReference type="FunFam" id="3.40.50.300:FF:000094">
    <property type="entry name" value="GTPase Era"/>
    <property type="match status" value="1"/>
</dbReference>
<dbReference type="Gene3D" id="3.40.50.300">
    <property type="entry name" value="P-loop containing nucleotide triphosphate hydrolases"/>
    <property type="match status" value="1"/>
</dbReference>
<dbReference type="NCBIfam" id="NF000908">
    <property type="entry name" value="PRK00089.1"/>
    <property type="match status" value="1"/>
</dbReference>
<feature type="region of interest" description="G4" evidence="9">
    <location>
        <begin position="129"/>
        <end position="132"/>
    </location>
</feature>
<dbReference type="GO" id="GO:0003924">
    <property type="term" value="F:GTPase activity"/>
    <property type="evidence" value="ECO:0007669"/>
    <property type="project" value="UniProtKB-UniRule"/>
</dbReference>
<feature type="region of interest" description="G5" evidence="9">
    <location>
        <begin position="158"/>
        <end position="160"/>
    </location>
</feature>
<dbReference type="InterPro" id="IPR009019">
    <property type="entry name" value="KH_sf_prok-type"/>
</dbReference>
<evidence type="ECO:0000256" key="3">
    <source>
        <dbReference type="ARBA" id="ARBA00022517"/>
    </source>
</evidence>
<evidence type="ECO:0000256" key="8">
    <source>
        <dbReference type="HAMAP-Rule" id="MF_00367"/>
    </source>
</evidence>
<dbReference type="InterPro" id="IPR004044">
    <property type="entry name" value="KH_dom_type_2"/>
</dbReference>
<gene>
    <name evidence="8" type="primary">era</name>
    <name evidence="13" type="ORF">U472_12650</name>
</gene>
<dbReference type="PROSITE" id="PS50823">
    <property type="entry name" value="KH_TYPE_2"/>
    <property type="match status" value="1"/>
</dbReference>
<dbReference type="GO" id="GO:0005829">
    <property type="term" value="C:cytosol"/>
    <property type="evidence" value="ECO:0007669"/>
    <property type="project" value="TreeGrafter"/>
</dbReference>
<keyword evidence="3 8" id="KW-0690">Ribosome biogenesis</keyword>
<dbReference type="InterPro" id="IPR027417">
    <property type="entry name" value="P-loop_NTPase"/>
</dbReference>
<dbReference type="GO" id="GO:0043024">
    <property type="term" value="F:ribosomal small subunit binding"/>
    <property type="evidence" value="ECO:0007669"/>
    <property type="project" value="TreeGrafter"/>
</dbReference>
<feature type="domain" description="Era-type G" evidence="12">
    <location>
        <begin position="11"/>
        <end position="179"/>
    </location>
</feature>
<evidence type="ECO:0000256" key="10">
    <source>
        <dbReference type="RuleBase" id="RU003761"/>
    </source>
</evidence>
<comment type="function">
    <text evidence="8">An essential GTPase that binds both GDP and GTP, with rapid nucleotide exchange. Plays a role in 16S rRNA processing and 30S ribosomal subunit biogenesis and possibly also in cell cycle regulation and energy metabolism.</text>
</comment>
<protein>
    <recommendedName>
        <fullName evidence="2 8">GTPase Era</fullName>
    </recommendedName>
</protein>
<keyword evidence="8" id="KW-0963">Cytoplasm</keyword>
<dbReference type="NCBIfam" id="TIGR00231">
    <property type="entry name" value="small_GTP"/>
    <property type="match status" value="1"/>
</dbReference>
<evidence type="ECO:0000256" key="6">
    <source>
        <dbReference type="ARBA" id="ARBA00023134"/>
    </source>
</evidence>
<dbReference type="Gene3D" id="3.30.300.20">
    <property type="match status" value="1"/>
</dbReference>
<dbReference type="GO" id="GO:0005886">
    <property type="term" value="C:plasma membrane"/>
    <property type="evidence" value="ECO:0007669"/>
    <property type="project" value="UniProtKB-SubCell"/>
</dbReference>
<reference evidence="14" key="1">
    <citation type="submission" date="2016-07" db="EMBL/GenBank/DDBJ databases">
        <authorList>
            <person name="Florea S."/>
            <person name="Webb J.S."/>
            <person name="Jaromczyk J."/>
            <person name="Schardl C.L."/>
        </authorList>
    </citation>
    <scope>NUCLEOTIDE SEQUENCE [LARGE SCALE GENOMIC DNA]</scope>
    <source>
        <strain evidence="14">Z6</strain>
    </source>
</reference>
<dbReference type="InterPro" id="IPR015946">
    <property type="entry name" value="KH_dom-like_a/b"/>
</dbReference>
<proteinExistence type="inferred from homology"/>
<dbReference type="Pfam" id="PF01926">
    <property type="entry name" value="MMR_HSR1"/>
    <property type="match status" value="1"/>
</dbReference>
<feature type="region of interest" description="G3" evidence="9">
    <location>
        <begin position="66"/>
        <end position="69"/>
    </location>
</feature>
<feature type="region of interest" description="G2" evidence="9">
    <location>
        <begin position="45"/>
        <end position="49"/>
    </location>
</feature>
<keyword evidence="4 8" id="KW-0547">Nucleotide-binding</keyword>
<dbReference type="HAMAP" id="MF_00367">
    <property type="entry name" value="GTPase_Era"/>
    <property type="match status" value="1"/>
</dbReference>
<dbReference type="CDD" id="cd04163">
    <property type="entry name" value="Era"/>
    <property type="match status" value="1"/>
</dbReference>
<feature type="binding site" evidence="8">
    <location>
        <begin position="129"/>
        <end position="132"/>
    </location>
    <ligand>
        <name>GTP</name>
        <dbReference type="ChEBI" id="CHEBI:37565"/>
    </ligand>
</feature>
<evidence type="ECO:0000256" key="4">
    <source>
        <dbReference type="ARBA" id="ARBA00022741"/>
    </source>
</evidence>
<feature type="region of interest" description="G1" evidence="9">
    <location>
        <begin position="19"/>
        <end position="26"/>
    </location>
</feature>
<keyword evidence="8" id="KW-0699">rRNA-binding</keyword>
<accession>A0A1C0A502</accession>
<dbReference type="PROSITE" id="PS51713">
    <property type="entry name" value="G_ERA"/>
    <property type="match status" value="1"/>
</dbReference>
<dbReference type="GO" id="GO:0005525">
    <property type="term" value="F:GTP binding"/>
    <property type="evidence" value="ECO:0007669"/>
    <property type="project" value="UniProtKB-UniRule"/>
</dbReference>
<dbReference type="GO" id="GO:0070181">
    <property type="term" value="F:small ribosomal subunit rRNA binding"/>
    <property type="evidence" value="ECO:0007669"/>
    <property type="project" value="UniProtKB-UniRule"/>
</dbReference>
<feature type="domain" description="KH type-2" evidence="11">
    <location>
        <begin position="210"/>
        <end position="288"/>
    </location>
</feature>
<dbReference type="CDD" id="cd22534">
    <property type="entry name" value="KH-II_Era"/>
    <property type="match status" value="1"/>
</dbReference>
<comment type="caution">
    <text evidence="13">The sequence shown here is derived from an EMBL/GenBank/DDBJ whole genome shotgun (WGS) entry which is preliminary data.</text>
</comment>
<comment type="subcellular location">
    <subcellularLocation>
        <location evidence="8">Cytoplasm</location>
    </subcellularLocation>
    <subcellularLocation>
        <location evidence="8">Cell membrane</location>
        <topology evidence="8">Peripheral membrane protein</topology>
    </subcellularLocation>
</comment>
<dbReference type="AlphaFoldDB" id="A0A1C0A502"/>
<dbReference type="InterPro" id="IPR030388">
    <property type="entry name" value="G_ERA_dom"/>
</dbReference>
<comment type="subunit">
    <text evidence="8">Monomer.</text>
</comment>
<comment type="similarity">
    <text evidence="1 8 9 10">Belongs to the TRAFAC class TrmE-Era-EngA-EngB-Septin-like GTPase superfamily. Era GTPase family.</text>
</comment>
<feature type="binding site" evidence="8">
    <location>
        <begin position="66"/>
        <end position="70"/>
    </location>
    <ligand>
        <name>GTP</name>
        <dbReference type="ChEBI" id="CHEBI:37565"/>
    </ligand>
</feature>
<dbReference type="PANTHER" id="PTHR42698:SF1">
    <property type="entry name" value="GTPASE ERA, MITOCHONDRIAL"/>
    <property type="match status" value="1"/>
</dbReference>
<dbReference type="PANTHER" id="PTHR42698">
    <property type="entry name" value="GTPASE ERA"/>
    <property type="match status" value="1"/>
</dbReference>
<dbReference type="PRINTS" id="PR00326">
    <property type="entry name" value="GTP1OBG"/>
</dbReference>